<gene>
    <name evidence="9" type="ORF">SAMN05421795_101131</name>
</gene>
<evidence type="ECO:0000256" key="5">
    <source>
        <dbReference type="ARBA" id="ARBA00022989"/>
    </source>
</evidence>
<evidence type="ECO:0000313" key="10">
    <source>
        <dbReference type="Proteomes" id="UP000186098"/>
    </source>
</evidence>
<dbReference type="OrthoDB" id="8479787at2"/>
<accession>A0A1N7JLD3</accession>
<keyword evidence="6 8" id="KW-0472">Membrane</keyword>
<dbReference type="GO" id="GO:0022857">
    <property type="term" value="F:transmembrane transporter activity"/>
    <property type="evidence" value="ECO:0007669"/>
    <property type="project" value="InterPro"/>
</dbReference>
<evidence type="ECO:0000256" key="6">
    <source>
        <dbReference type="ARBA" id="ARBA00023136"/>
    </source>
</evidence>
<dbReference type="PANTHER" id="PTHR30558:SF3">
    <property type="entry name" value="BIOPOLYMER TRANSPORT PROTEIN EXBD-RELATED"/>
    <property type="match status" value="1"/>
</dbReference>
<dbReference type="GO" id="GO:0005886">
    <property type="term" value="C:plasma membrane"/>
    <property type="evidence" value="ECO:0007669"/>
    <property type="project" value="UniProtKB-SubCell"/>
</dbReference>
<evidence type="ECO:0000256" key="3">
    <source>
        <dbReference type="ARBA" id="ARBA00022475"/>
    </source>
</evidence>
<reference evidence="10" key="1">
    <citation type="submission" date="2017-01" db="EMBL/GenBank/DDBJ databases">
        <authorList>
            <person name="Varghese N."/>
            <person name="Submissions S."/>
        </authorList>
    </citation>
    <scope>NUCLEOTIDE SEQUENCE [LARGE SCALE GENOMIC DNA]</scope>
    <source>
        <strain evidence="10">DSM 18714</strain>
    </source>
</reference>
<evidence type="ECO:0000256" key="4">
    <source>
        <dbReference type="ARBA" id="ARBA00022692"/>
    </source>
</evidence>
<sequence>MRIPDPAPPRTRSGNLLPMINVVFLLLIFFLISAEMTPPQPLEVAPPETATDAPRPEAAGLLRLFVDAEGQLGFQAARGPAALDALARARAAQCAETDCTEAPPQLRLHADAALAAATLADLLGKLGAMGFAKVDLITREARP</sequence>
<dbReference type="RefSeq" id="WP_076363006.1">
    <property type="nucleotide sequence ID" value="NZ_FTOM01000001.1"/>
</dbReference>
<comment type="subcellular location">
    <subcellularLocation>
        <location evidence="1">Cell membrane</location>
        <topology evidence="1">Single-pass membrane protein</topology>
    </subcellularLocation>
    <subcellularLocation>
        <location evidence="7">Cell membrane</location>
        <topology evidence="7">Single-pass type II membrane protein</topology>
    </subcellularLocation>
</comment>
<dbReference type="AlphaFoldDB" id="A0A1N7JLD3"/>
<comment type="similarity">
    <text evidence="2 7">Belongs to the ExbD/TolR family.</text>
</comment>
<keyword evidence="3" id="KW-1003">Cell membrane</keyword>
<keyword evidence="7" id="KW-0813">Transport</keyword>
<dbReference type="Pfam" id="PF02472">
    <property type="entry name" value="ExbD"/>
    <property type="match status" value="1"/>
</dbReference>
<protein>
    <submittedName>
        <fullName evidence="9">Outer membrane transport energization protein ExbD</fullName>
    </submittedName>
</protein>
<dbReference type="STRING" id="407234.SAMN05421795_101131"/>
<organism evidence="9 10">
    <name type="scientific">Phaeovulum vinaykumarii</name>
    <dbReference type="NCBI Taxonomy" id="407234"/>
    <lineage>
        <taxon>Bacteria</taxon>
        <taxon>Pseudomonadati</taxon>
        <taxon>Pseudomonadota</taxon>
        <taxon>Alphaproteobacteria</taxon>
        <taxon>Rhodobacterales</taxon>
        <taxon>Paracoccaceae</taxon>
        <taxon>Phaeovulum</taxon>
    </lineage>
</organism>
<proteinExistence type="inferred from homology"/>
<name>A0A1N7JLD3_9RHOB</name>
<evidence type="ECO:0000256" key="1">
    <source>
        <dbReference type="ARBA" id="ARBA00004162"/>
    </source>
</evidence>
<keyword evidence="4 7" id="KW-0812">Transmembrane</keyword>
<keyword evidence="5 8" id="KW-1133">Transmembrane helix</keyword>
<dbReference type="Proteomes" id="UP000186098">
    <property type="component" value="Unassembled WGS sequence"/>
</dbReference>
<keyword evidence="7" id="KW-0653">Protein transport</keyword>
<evidence type="ECO:0000313" key="9">
    <source>
        <dbReference type="EMBL" id="SIS50173.1"/>
    </source>
</evidence>
<evidence type="ECO:0000256" key="7">
    <source>
        <dbReference type="RuleBase" id="RU003879"/>
    </source>
</evidence>
<dbReference type="InterPro" id="IPR003400">
    <property type="entry name" value="ExbD"/>
</dbReference>
<feature type="transmembrane region" description="Helical" evidence="8">
    <location>
        <begin position="16"/>
        <end position="34"/>
    </location>
</feature>
<evidence type="ECO:0000256" key="8">
    <source>
        <dbReference type="SAM" id="Phobius"/>
    </source>
</evidence>
<keyword evidence="10" id="KW-1185">Reference proteome</keyword>
<dbReference type="EMBL" id="FTOM01000001">
    <property type="protein sequence ID" value="SIS50173.1"/>
    <property type="molecule type" value="Genomic_DNA"/>
</dbReference>
<dbReference type="PANTHER" id="PTHR30558">
    <property type="entry name" value="EXBD MEMBRANE COMPONENT OF PMF-DRIVEN MACROMOLECULE IMPORT SYSTEM"/>
    <property type="match status" value="1"/>
</dbReference>
<evidence type="ECO:0000256" key="2">
    <source>
        <dbReference type="ARBA" id="ARBA00005811"/>
    </source>
</evidence>
<dbReference type="GO" id="GO:0015031">
    <property type="term" value="P:protein transport"/>
    <property type="evidence" value="ECO:0007669"/>
    <property type="project" value="UniProtKB-KW"/>
</dbReference>